<keyword evidence="2" id="KW-1185">Reference proteome</keyword>
<sequence length="214" mass="24664">MRQVRRDVLQQALSTARAPLWQKASDLEQSKAFGAFHHFFEWKGYYGEQRYDGMDERYDLMEHPYLCSPVLPAERAALRPVLTAVRSTYEQVLRPAWDALGTAVRSYPLRAVRYWQDHHTGVEQKDEARAVVQYCLPDAKDRFFDPAWHFYPDLVVLAAIDTYRTAFGTTPNPGWKGCREVALTSGPWWPFADLAVMTERVSVQHIDPHGLPIP</sequence>
<gene>
    <name evidence="1" type="ORF">FHX75_111364</name>
</gene>
<evidence type="ECO:0000313" key="2">
    <source>
        <dbReference type="Proteomes" id="UP000319927"/>
    </source>
</evidence>
<dbReference type="AlphaFoldDB" id="A0A561WWH9"/>
<comment type="caution">
    <text evidence="1">The sequence shown here is derived from an EMBL/GenBank/DDBJ whole genome shotgun (WGS) entry which is preliminary data.</text>
</comment>
<protein>
    <submittedName>
        <fullName evidence="1">Uncharacterized protein</fullName>
    </submittedName>
</protein>
<name>A0A561WWH9_9ACTN</name>
<evidence type="ECO:0000313" key="1">
    <source>
        <dbReference type="EMBL" id="TWG28213.1"/>
    </source>
</evidence>
<proteinExistence type="predicted"/>
<dbReference type="Proteomes" id="UP000319927">
    <property type="component" value="Unassembled WGS sequence"/>
</dbReference>
<accession>A0A561WWH9</accession>
<reference evidence="1 2" key="1">
    <citation type="submission" date="2019-06" db="EMBL/GenBank/DDBJ databases">
        <title>Sequencing the genomes of 1000 actinobacteria strains.</title>
        <authorList>
            <person name="Klenk H.-P."/>
        </authorList>
    </citation>
    <scope>NUCLEOTIDE SEQUENCE [LARGE SCALE GENOMIC DNA]</scope>
    <source>
        <strain evidence="1 2">DSM 102131</strain>
    </source>
</reference>
<organism evidence="1 2">
    <name type="scientific">Micromonospora palomenae</name>
    <dbReference type="NCBI Taxonomy" id="1461247"/>
    <lineage>
        <taxon>Bacteria</taxon>
        <taxon>Bacillati</taxon>
        <taxon>Actinomycetota</taxon>
        <taxon>Actinomycetes</taxon>
        <taxon>Micromonosporales</taxon>
        <taxon>Micromonosporaceae</taxon>
        <taxon>Micromonospora</taxon>
    </lineage>
</organism>
<dbReference type="EMBL" id="VIXA01000001">
    <property type="protein sequence ID" value="TWG28213.1"/>
    <property type="molecule type" value="Genomic_DNA"/>
</dbReference>